<evidence type="ECO:0000256" key="4">
    <source>
        <dbReference type="ARBA" id="ARBA00023163"/>
    </source>
</evidence>
<organism evidence="7 8">
    <name type="scientific">Iris pallida</name>
    <name type="common">Sweet iris</name>
    <dbReference type="NCBI Taxonomy" id="29817"/>
    <lineage>
        <taxon>Eukaryota</taxon>
        <taxon>Viridiplantae</taxon>
        <taxon>Streptophyta</taxon>
        <taxon>Embryophyta</taxon>
        <taxon>Tracheophyta</taxon>
        <taxon>Spermatophyta</taxon>
        <taxon>Magnoliopsida</taxon>
        <taxon>Liliopsida</taxon>
        <taxon>Asparagales</taxon>
        <taxon>Iridaceae</taxon>
        <taxon>Iridoideae</taxon>
        <taxon>Irideae</taxon>
        <taxon>Iris</taxon>
    </lineage>
</organism>
<dbReference type="AlphaFoldDB" id="A0AAX6F984"/>
<evidence type="ECO:0000256" key="2">
    <source>
        <dbReference type="ARBA" id="ARBA00022737"/>
    </source>
</evidence>
<dbReference type="PROSITE" id="PS51903">
    <property type="entry name" value="CLP_R"/>
    <property type="match status" value="1"/>
</dbReference>
<dbReference type="GO" id="GO:0005524">
    <property type="term" value="F:ATP binding"/>
    <property type="evidence" value="ECO:0007669"/>
    <property type="project" value="InterPro"/>
</dbReference>
<sequence length="1098" mass="121569">MPTPAGTARQCLAADAGGAFDDAVSVARRRSHAQTTSLHVVFSLLSAAASSLLRDALSRIRSSPYSPRLHFKALELCFSVALDRLPSAGAPGAGEEPPVSNSLMAAIKRSQANQRRHPDTFHFYQQQQMLMSTSSSSSSAASTSSFSGVKVELQQLVLAILDDPVVSRVFNEAGYCSPDIKLAVLRPPPPILRFPRPARCPPLFLCNFSPSPDDLCISSADVDSCWRIGEILARAAARNPMLVGVGAASAAADFVRAIEQRSWTLLPPEISGIRYVSVEGGRWVENGLGDLGRDAEKPGVVVGIGDLKGLLELGDETVNCLVSEMSRVLDCYKGRVWVMGWSGTYETYMNFLSRYPMLDRDWDLQHLPIISQRGGMAGAGLGGGGLLTRPQSLMESFVPFGGFFAATYESPSPVSKSYQSSPRCLNCNDQYQQELAAIVKEHSPPLEDSNQVNLPSWMRKVDIVSTAKAKDDEKLLDTKIADLQKKWNDHCQRFHHGLVRLEANKCPVLPPIIGFPFISDRERVFHQNGLNPALTQSQLAIGTALPLTVGLQKISAASLSISLPLDSEPIDKDLISKLWYGVPKKMQIQMEGFQSYESALSGLSTHGDRTSPSSVTSVATDLVLGTLHEPSHIMETAALSKRNECSNDLSQNSPIKKVNEFQRQLSSGSVVCQSSFQKLNTNNFKSFNRGLVEKVGRQEEAICAISSAILHCKSGQERRRGTSLKGDIWLSFHGPDRFGKKRAAAALAELVFGSREKLICIDLDYQEDFFRTNIICERREIQKCDGGFRGKTVADYIALEVSKKPLSVVFLENIEKADLLVQSSLSQAIRTGKIPGPHGREFSINNAIFLASTKTVRGKIPSPWKVGPRFTEEMILEAQGWQLRILVEPISETICRSPKFNVSISSMQESMNRQIVNKRKIDVSVHRRIEQLEQLGMKRAHKIPATLLDLNLPVDEAVEEETDCDSTNTFGRDELWVEDFLNLMDESVDFKPFDFDALADYVLKQISNRERDIIGLDCYLEIDVKVMQQILASAWLLEDTKDLNNWLDDVLCRSFIELRQRHSSKLLARTTLRLVAVEETIKEEYAPGVLLPSRIILD</sequence>
<accession>A0AAX6F984</accession>
<dbReference type="PANTHER" id="PTHR43572">
    <property type="entry name" value="CHAPERONE PROTEIN CLPD, CHLOROPLASTIC"/>
    <property type="match status" value="1"/>
</dbReference>
<comment type="similarity">
    <text evidence="1">Belongs to the ClpA/ClpB family.</text>
</comment>
<evidence type="ECO:0000259" key="6">
    <source>
        <dbReference type="PROSITE" id="PS51903"/>
    </source>
</evidence>
<reference evidence="7" key="1">
    <citation type="journal article" date="2023" name="GigaByte">
        <title>Genome assembly of the bearded iris, Iris pallida Lam.</title>
        <authorList>
            <person name="Bruccoleri R.E."/>
            <person name="Oakeley E.J."/>
            <person name="Faust A.M.E."/>
            <person name="Altorfer M."/>
            <person name="Dessus-Babus S."/>
            <person name="Burckhardt D."/>
            <person name="Oertli M."/>
            <person name="Naumann U."/>
            <person name="Petersen F."/>
            <person name="Wong J."/>
        </authorList>
    </citation>
    <scope>NUCLEOTIDE SEQUENCE</scope>
    <source>
        <strain evidence="7">GSM-AAB239-AS_SAM_17_03QT</strain>
    </source>
</reference>
<dbReference type="InterPro" id="IPR004176">
    <property type="entry name" value="Clp_R_N"/>
</dbReference>
<dbReference type="GO" id="GO:0016887">
    <property type="term" value="F:ATP hydrolysis activity"/>
    <property type="evidence" value="ECO:0007669"/>
    <property type="project" value="InterPro"/>
</dbReference>
<dbReference type="InterPro" id="IPR058680">
    <property type="entry name" value="NBD_SMAX1-like"/>
</dbReference>
<dbReference type="Pfam" id="PF07724">
    <property type="entry name" value="AAA_2"/>
    <property type="match status" value="1"/>
</dbReference>
<name>A0AAX6F984_IRIPA</name>
<dbReference type="InterPro" id="IPR027417">
    <property type="entry name" value="P-loop_NTPase"/>
</dbReference>
<dbReference type="EMBL" id="JANAVB010031019">
    <property type="protein sequence ID" value="KAJ6812495.1"/>
    <property type="molecule type" value="Genomic_DNA"/>
</dbReference>
<comment type="caution">
    <text evidence="7">The sequence shown here is derived from an EMBL/GenBank/DDBJ whole genome shotgun (WGS) entry which is preliminary data.</text>
</comment>
<keyword evidence="8" id="KW-1185">Reference proteome</keyword>
<gene>
    <name evidence="7" type="ORF">M6B38_147825</name>
</gene>
<dbReference type="Gene3D" id="1.10.1780.10">
    <property type="entry name" value="Clp, N-terminal domain"/>
    <property type="match status" value="1"/>
</dbReference>
<dbReference type="Proteomes" id="UP001140949">
    <property type="component" value="Unassembled WGS sequence"/>
</dbReference>
<protein>
    <submittedName>
        <fullName evidence="7">Protein DWARF 53-LIKE-like</fullName>
    </submittedName>
</protein>
<dbReference type="InterPro" id="IPR003959">
    <property type="entry name" value="ATPase_AAA_core"/>
</dbReference>
<dbReference type="InterPro" id="IPR051650">
    <property type="entry name" value="SL_signaling_regulator"/>
</dbReference>
<dbReference type="SUPFAM" id="SSF52540">
    <property type="entry name" value="P-loop containing nucleoside triphosphate hydrolases"/>
    <property type="match status" value="1"/>
</dbReference>
<dbReference type="Pfam" id="PF23569">
    <property type="entry name" value="NBD_SMAX1"/>
    <property type="match status" value="1"/>
</dbReference>
<dbReference type="Pfam" id="PF26587">
    <property type="entry name" value="AAA_lid_SMAX1"/>
    <property type="match status" value="1"/>
</dbReference>
<keyword evidence="2 5" id="KW-0677">Repeat</keyword>
<feature type="domain" description="Clp R" evidence="6">
    <location>
        <begin position="8"/>
        <end position="190"/>
    </location>
</feature>
<evidence type="ECO:0000256" key="1">
    <source>
        <dbReference type="ARBA" id="ARBA00008675"/>
    </source>
</evidence>
<dbReference type="InterPro" id="IPR036628">
    <property type="entry name" value="Clp_N_dom_sf"/>
</dbReference>
<dbReference type="InterPro" id="IPR058954">
    <property type="entry name" value="AAA_lid_SMAX1"/>
</dbReference>
<dbReference type="PANTHER" id="PTHR43572:SF38">
    <property type="entry name" value="PROTEIN SMAX1-LIKE 6"/>
    <property type="match status" value="1"/>
</dbReference>
<dbReference type="Gene3D" id="3.40.50.300">
    <property type="entry name" value="P-loop containing nucleotide triphosphate hydrolases"/>
    <property type="match status" value="1"/>
</dbReference>
<evidence type="ECO:0000256" key="3">
    <source>
        <dbReference type="ARBA" id="ARBA00023015"/>
    </source>
</evidence>
<evidence type="ECO:0000313" key="7">
    <source>
        <dbReference type="EMBL" id="KAJ6812495.1"/>
    </source>
</evidence>
<reference evidence="7" key="2">
    <citation type="submission" date="2023-04" db="EMBL/GenBank/DDBJ databases">
        <authorList>
            <person name="Bruccoleri R.E."/>
            <person name="Oakeley E.J."/>
            <person name="Faust A.-M."/>
            <person name="Dessus-Babus S."/>
            <person name="Altorfer M."/>
            <person name="Burckhardt D."/>
            <person name="Oertli M."/>
            <person name="Naumann U."/>
            <person name="Petersen F."/>
            <person name="Wong J."/>
        </authorList>
    </citation>
    <scope>NUCLEOTIDE SEQUENCE</scope>
    <source>
        <strain evidence="7">GSM-AAB239-AS_SAM_17_03QT</strain>
        <tissue evidence="7">Leaf</tissue>
    </source>
</reference>
<proteinExistence type="inferred from homology"/>
<evidence type="ECO:0000256" key="5">
    <source>
        <dbReference type="PROSITE-ProRule" id="PRU01251"/>
    </source>
</evidence>
<evidence type="ECO:0000313" key="8">
    <source>
        <dbReference type="Proteomes" id="UP001140949"/>
    </source>
</evidence>
<keyword evidence="3" id="KW-0805">Transcription regulation</keyword>
<keyword evidence="4" id="KW-0804">Transcription</keyword>